<name>A0ACC2LUU2_PERAE</name>
<gene>
    <name evidence="1" type="ORF">MRB53_011461</name>
</gene>
<evidence type="ECO:0000313" key="2">
    <source>
        <dbReference type="Proteomes" id="UP001234297"/>
    </source>
</evidence>
<reference evidence="1 2" key="1">
    <citation type="journal article" date="2022" name="Hortic Res">
        <title>A haplotype resolved chromosomal level avocado genome allows analysis of novel avocado genes.</title>
        <authorList>
            <person name="Nath O."/>
            <person name="Fletcher S.J."/>
            <person name="Hayward A."/>
            <person name="Shaw L.M."/>
            <person name="Masouleh A.K."/>
            <person name="Furtado A."/>
            <person name="Henry R.J."/>
            <person name="Mitter N."/>
        </authorList>
    </citation>
    <scope>NUCLEOTIDE SEQUENCE [LARGE SCALE GENOMIC DNA]</scope>
    <source>
        <strain evidence="2">cv. Hass</strain>
    </source>
</reference>
<comment type="caution">
    <text evidence="1">The sequence shown here is derived from an EMBL/GenBank/DDBJ whole genome shotgun (WGS) entry which is preliminary data.</text>
</comment>
<keyword evidence="2" id="KW-1185">Reference proteome</keyword>
<evidence type="ECO:0000313" key="1">
    <source>
        <dbReference type="EMBL" id="KAJ8637194.1"/>
    </source>
</evidence>
<protein>
    <submittedName>
        <fullName evidence="1">Uncharacterized protein</fullName>
    </submittedName>
</protein>
<dbReference type="Proteomes" id="UP001234297">
    <property type="component" value="Chromosome 3"/>
</dbReference>
<dbReference type="EMBL" id="CM056811">
    <property type="protein sequence ID" value="KAJ8637194.1"/>
    <property type="molecule type" value="Genomic_DNA"/>
</dbReference>
<accession>A0ACC2LUU2</accession>
<organism evidence="1 2">
    <name type="scientific">Persea americana</name>
    <name type="common">Avocado</name>
    <dbReference type="NCBI Taxonomy" id="3435"/>
    <lineage>
        <taxon>Eukaryota</taxon>
        <taxon>Viridiplantae</taxon>
        <taxon>Streptophyta</taxon>
        <taxon>Embryophyta</taxon>
        <taxon>Tracheophyta</taxon>
        <taxon>Spermatophyta</taxon>
        <taxon>Magnoliopsida</taxon>
        <taxon>Magnoliidae</taxon>
        <taxon>Laurales</taxon>
        <taxon>Lauraceae</taxon>
        <taxon>Persea</taxon>
    </lineage>
</organism>
<sequence>MADQDNLVQAKADNISLVLYCLGILSGVVEVLQFIEQQGSGKEGLPQGKIVALIVSISLIASAASLALRPRYNTICCRLCFLFSVFSCAFLLSPLVPIKLFWVPYFSCVFPFLHLLQLLPAPLQQYLQQLRWATWKAIRDAAGRAHQAIVRSFEALLPTTSSSVASNSNPGRFTSSSSSSAPALARIIQEGDPQVINVNDNNNSCGGGDI</sequence>
<proteinExistence type="predicted"/>